<name>A0ABP7QN17_9BURK</name>
<gene>
    <name evidence="2" type="ORF">GCM10022279_05650</name>
</gene>
<dbReference type="Pfam" id="PF01814">
    <property type="entry name" value="Hemerythrin"/>
    <property type="match status" value="1"/>
</dbReference>
<proteinExistence type="predicted"/>
<evidence type="ECO:0000313" key="2">
    <source>
        <dbReference type="EMBL" id="GAA3985335.1"/>
    </source>
</evidence>
<keyword evidence="3" id="KW-1185">Reference proteome</keyword>
<accession>A0ABP7QN17</accession>
<dbReference type="EMBL" id="BAABBP010000003">
    <property type="protein sequence ID" value="GAA3985335.1"/>
    <property type="molecule type" value="Genomic_DNA"/>
</dbReference>
<feature type="domain" description="Hemerythrin-like" evidence="1">
    <location>
        <begin position="3"/>
        <end position="133"/>
    </location>
</feature>
<comment type="caution">
    <text evidence="2">The sequence shown here is derived from an EMBL/GenBank/DDBJ whole genome shotgun (WGS) entry which is preliminary data.</text>
</comment>
<reference evidence="3" key="1">
    <citation type="journal article" date="2019" name="Int. J. Syst. Evol. Microbiol.">
        <title>The Global Catalogue of Microorganisms (GCM) 10K type strain sequencing project: providing services to taxonomists for standard genome sequencing and annotation.</title>
        <authorList>
            <consortium name="The Broad Institute Genomics Platform"/>
            <consortium name="The Broad Institute Genome Sequencing Center for Infectious Disease"/>
            <person name="Wu L."/>
            <person name="Ma J."/>
        </authorList>
    </citation>
    <scope>NUCLEOTIDE SEQUENCE [LARGE SCALE GENOMIC DNA]</scope>
    <source>
        <strain evidence="3">JCM 17561</strain>
    </source>
</reference>
<dbReference type="Proteomes" id="UP001501627">
    <property type="component" value="Unassembled WGS sequence"/>
</dbReference>
<dbReference type="InterPro" id="IPR012312">
    <property type="entry name" value="Hemerythrin-like"/>
</dbReference>
<sequence>MNIDKYKHTHVDILQRIDRLRALTRTGVEDNAAAIAQGVVALSAVVKLHLAAEDQALYPSLQRSGNAALAQLGLRFQQEMGPIAAAFDAFAHAWNTPARVRGDEAGFRAAANDVLRRVYERMRQEDRDFYPAIESGA</sequence>
<organism evidence="2 3">
    <name type="scientific">Comamonas faecalis</name>
    <dbReference type="NCBI Taxonomy" id="1387849"/>
    <lineage>
        <taxon>Bacteria</taxon>
        <taxon>Pseudomonadati</taxon>
        <taxon>Pseudomonadota</taxon>
        <taxon>Betaproteobacteria</taxon>
        <taxon>Burkholderiales</taxon>
        <taxon>Comamonadaceae</taxon>
        <taxon>Comamonas</taxon>
    </lineage>
</organism>
<dbReference type="Gene3D" id="1.20.120.520">
    <property type="entry name" value="nmb1532 protein domain like"/>
    <property type="match status" value="1"/>
</dbReference>
<protein>
    <recommendedName>
        <fullName evidence="1">Hemerythrin-like domain-containing protein</fullName>
    </recommendedName>
</protein>
<evidence type="ECO:0000313" key="3">
    <source>
        <dbReference type="Proteomes" id="UP001501627"/>
    </source>
</evidence>
<evidence type="ECO:0000259" key="1">
    <source>
        <dbReference type="Pfam" id="PF01814"/>
    </source>
</evidence>
<dbReference type="RefSeq" id="WP_103044207.1">
    <property type="nucleotide sequence ID" value="NZ_BAABBP010000003.1"/>
</dbReference>